<reference evidence="1" key="1">
    <citation type="journal article" date="2011" name="Plant J.">
        <title>The biosynthesis of Caryophyllaceae-like cyclic peptides in Saponaria vaccaria L. from DNA-encoded precursors.</title>
        <authorList>
            <person name="Condie J.A."/>
            <person name="Nowak G."/>
            <person name="Reed D.W."/>
            <person name="Balsevich J.J."/>
            <person name="Reaney M.J."/>
            <person name="Arnison P.G."/>
            <person name="Covello P.S."/>
        </authorList>
    </citation>
    <scope>NUCLEOTIDE SEQUENCE</scope>
</reference>
<dbReference type="AlphaFoldDB" id="F6LNM5"/>
<name>F6LNM5_GYPVA</name>
<dbReference type="EMBL" id="JF297957">
    <property type="protein sequence ID" value="AEG75792.1"/>
    <property type="molecule type" value="mRNA"/>
</dbReference>
<sequence>MSPIFVHEVVKPQGVKYAFQPKDSENASAPV</sequence>
<proteinExistence type="evidence at transcript level"/>
<protein>
    <submittedName>
        <fullName evidence="1">Putative presegetalin G1</fullName>
    </submittedName>
</protein>
<accession>F6LNM5</accession>
<organism evidence="1">
    <name type="scientific">Gypsophila vaccaria</name>
    <name type="common">Cow soapwort</name>
    <name type="synonym">Saponaria vaccaria</name>
    <dbReference type="NCBI Taxonomy" id="39387"/>
    <lineage>
        <taxon>Eukaryota</taxon>
        <taxon>Viridiplantae</taxon>
        <taxon>Streptophyta</taxon>
        <taxon>Embryophyta</taxon>
        <taxon>Tracheophyta</taxon>
        <taxon>Spermatophyta</taxon>
        <taxon>Magnoliopsida</taxon>
        <taxon>eudicotyledons</taxon>
        <taxon>Gunneridae</taxon>
        <taxon>Pentapetalae</taxon>
        <taxon>Caryophyllales</taxon>
        <taxon>Caryophyllaceae</taxon>
        <taxon>Caryophylleae</taxon>
        <taxon>Gypsophila</taxon>
    </lineage>
</organism>
<evidence type="ECO:0000313" key="1">
    <source>
        <dbReference type="EMBL" id="AEG75792.1"/>
    </source>
</evidence>